<dbReference type="OrthoDB" id="39594at10239"/>
<dbReference type="EMBL" id="GU070616">
    <property type="protein sequence ID" value="ADP02598.1"/>
    <property type="molecule type" value="Genomic_DNA"/>
</dbReference>
<dbReference type="KEGG" id="vg:11258183"/>
<dbReference type="Proteomes" id="UP000008530">
    <property type="component" value="Segment"/>
</dbReference>
<name>G3BM68_9CAUD</name>
<gene>
    <name evidence="1" type="primary">202</name>
</gene>
<protein>
    <submittedName>
        <fullName evidence="1">Uncharacterized protein 202</fullName>
    </submittedName>
</protein>
<organism evidence="1 2">
    <name type="scientific">Salmonella phage PVPSE1</name>
    <dbReference type="NCBI Taxonomy" id="889338"/>
    <lineage>
        <taxon>Viruses</taxon>
        <taxon>Duplodnaviria</taxon>
        <taxon>Heunggongvirae</taxon>
        <taxon>Uroviricota</taxon>
        <taxon>Caudoviricetes</taxon>
        <taxon>Vequintavirinae</taxon>
        <taxon>Seunavirus</taxon>
        <taxon>Seunavirus PVPSE1</taxon>
    </lineage>
</organism>
<evidence type="ECO:0000313" key="1">
    <source>
        <dbReference type="EMBL" id="ADP02598.1"/>
    </source>
</evidence>
<dbReference type="GeneID" id="11258183"/>
<evidence type="ECO:0000313" key="2">
    <source>
        <dbReference type="Proteomes" id="UP000008530"/>
    </source>
</evidence>
<sequence>MPRYDNCGKIPEMLNPFCWVLSPSTRSSFRFQNRIFSLSLKKFFWITLGTRSVFQNRKRIFSVYRKNFSARFSIEFSVLKTYFFYRAKKFFRDR</sequence>
<proteinExistence type="predicted"/>
<accession>G3BM68</accession>
<dbReference type="RefSeq" id="YP_004894009.1">
    <property type="nucleotide sequence ID" value="NC_016071.1"/>
</dbReference>
<reference evidence="1 2" key="1">
    <citation type="journal article" date="2011" name="J. Virol.">
        <title>Genomic and proteomic characterization of the broad host range Salmonella phage PVP-SE1 - The creation of a new phage genus.</title>
        <authorList>
            <person name="Santos S.B."/>
            <person name="Kropinski A.M."/>
            <person name="Ceyssens P.J."/>
            <person name="Ackermann H.W."/>
            <person name="Villegas A."/>
            <person name="Lavigne R."/>
            <person name="Krylov V.N."/>
            <person name="Carvalho C.M."/>
            <person name="Ferreira E.C."/>
            <person name="Azeredo J."/>
        </authorList>
    </citation>
    <scope>NUCLEOTIDE SEQUENCE [LARGE SCALE GENOMIC DNA]</scope>
    <source>
        <strain evidence="1">PVP-SE1</strain>
    </source>
</reference>
<keyword evidence="2" id="KW-1185">Reference proteome</keyword>